<dbReference type="InterPro" id="IPR009563">
    <property type="entry name" value="SSSCA1"/>
</dbReference>
<protein>
    <recommendedName>
        <fullName evidence="3">Sjogrens syndrome scleroderma autoantigen 1</fullName>
    </recommendedName>
</protein>
<dbReference type="InterPro" id="IPR051888">
    <property type="entry name" value="UPF0148_domain"/>
</dbReference>
<gene>
    <name evidence="1" type="ORF">CONCODRAFT_6723</name>
</gene>
<proteinExistence type="predicted"/>
<organism evidence="1 2">
    <name type="scientific">Conidiobolus coronatus (strain ATCC 28846 / CBS 209.66 / NRRL 28638)</name>
    <name type="common">Delacroixia coronata</name>
    <dbReference type="NCBI Taxonomy" id="796925"/>
    <lineage>
        <taxon>Eukaryota</taxon>
        <taxon>Fungi</taxon>
        <taxon>Fungi incertae sedis</taxon>
        <taxon>Zoopagomycota</taxon>
        <taxon>Entomophthoromycotina</taxon>
        <taxon>Entomophthoromycetes</taxon>
        <taxon>Entomophthorales</taxon>
        <taxon>Ancylistaceae</taxon>
        <taxon>Conidiobolus</taxon>
    </lineage>
</organism>
<evidence type="ECO:0000313" key="2">
    <source>
        <dbReference type="Proteomes" id="UP000070444"/>
    </source>
</evidence>
<dbReference type="Proteomes" id="UP000070444">
    <property type="component" value="Unassembled WGS sequence"/>
</dbReference>
<dbReference type="STRING" id="796925.A0A137P6L7"/>
<evidence type="ECO:0008006" key="3">
    <source>
        <dbReference type="Google" id="ProtNLM"/>
    </source>
</evidence>
<dbReference type="EMBL" id="KQ964496">
    <property type="protein sequence ID" value="KXN70646.1"/>
    <property type="molecule type" value="Genomic_DNA"/>
</dbReference>
<dbReference type="PANTHER" id="PTHR16537:SF1">
    <property type="entry name" value="PROTEIN ZNRD2"/>
    <property type="match status" value="1"/>
</dbReference>
<accession>A0A137P6L7</accession>
<evidence type="ECO:0000313" key="1">
    <source>
        <dbReference type="EMBL" id="KXN70646.1"/>
    </source>
</evidence>
<dbReference type="PANTHER" id="PTHR16537">
    <property type="entry name" value="SJOEGREN SYNDROME/SCLERODERMA AUTOANTIGEN 1"/>
    <property type="match status" value="1"/>
</dbReference>
<dbReference type="OrthoDB" id="28939at2759"/>
<dbReference type="AlphaFoldDB" id="A0A137P6L7"/>
<sequence>MEQASNILSGALLSGMTMTDKECKTCQSPLMRPRNSKLSHCVVCEELKATQAEEVTETNNLPQATTLESQIPAKHSNTSEEDHFAKKSRASELIGRKMLQGYTMLQEYCQNPSCIPVPLVRNSKDMISSCVLCDTQYLRESDFSSELHGKMNLVNSSQVESEAKTAPQPSTEQIKIEHTQKSAPIEEPIISTTLPIPAANNYSTNASNIKVELESTITQKLIEFNNMLKLSQNLQETQDLLKCIELAINTLNTLKRN</sequence>
<dbReference type="Pfam" id="PF06677">
    <property type="entry name" value="Auto_anti-p27"/>
    <property type="match status" value="2"/>
</dbReference>
<reference evidence="1 2" key="1">
    <citation type="journal article" date="2015" name="Genome Biol. Evol.">
        <title>Phylogenomic analyses indicate that early fungi evolved digesting cell walls of algal ancestors of land plants.</title>
        <authorList>
            <person name="Chang Y."/>
            <person name="Wang S."/>
            <person name="Sekimoto S."/>
            <person name="Aerts A.L."/>
            <person name="Choi C."/>
            <person name="Clum A."/>
            <person name="LaButti K.M."/>
            <person name="Lindquist E.A."/>
            <person name="Yee Ngan C."/>
            <person name="Ohm R.A."/>
            <person name="Salamov A.A."/>
            <person name="Grigoriev I.V."/>
            <person name="Spatafora J.W."/>
            <person name="Berbee M.L."/>
        </authorList>
    </citation>
    <scope>NUCLEOTIDE SEQUENCE [LARGE SCALE GENOMIC DNA]</scope>
    <source>
        <strain evidence="1 2">NRRL 28638</strain>
    </source>
</reference>
<keyword evidence="2" id="KW-1185">Reference proteome</keyword>
<name>A0A137P6L7_CONC2</name>